<dbReference type="EMBL" id="BGPR01066776">
    <property type="protein sequence ID" value="GBO41218.1"/>
    <property type="molecule type" value="Genomic_DNA"/>
</dbReference>
<comment type="caution">
    <text evidence="1">The sequence shown here is derived from an EMBL/GenBank/DDBJ whole genome shotgun (WGS) entry which is preliminary data.</text>
</comment>
<protein>
    <submittedName>
        <fullName evidence="1">Uncharacterized protein</fullName>
    </submittedName>
</protein>
<keyword evidence="2" id="KW-1185">Reference proteome</keyword>
<sequence>MCGKYSACSIIAELLDVTAGFFDFCPLLVRNCYRGLLSFSKRDIWESRSCVWGQRERLPNNGTIPFKTGRMVTLGIPHQDRAFNQLFNLAAHNI</sequence>
<gene>
    <name evidence="1" type="ORF">AVEN_131825_1</name>
</gene>
<reference evidence="1 2" key="1">
    <citation type="journal article" date="2019" name="Sci. Rep.">
        <title>Orb-weaving spider Araneus ventricosus genome elucidates the spidroin gene catalogue.</title>
        <authorList>
            <person name="Kono N."/>
            <person name="Nakamura H."/>
            <person name="Ohtoshi R."/>
            <person name="Moran D.A.P."/>
            <person name="Shinohara A."/>
            <person name="Yoshida Y."/>
            <person name="Fujiwara M."/>
            <person name="Mori M."/>
            <person name="Tomita M."/>
            <person name="Arakawa K."/>
        </authorList>
    </citation>
    <scope>NUCLEOTIDE SEQUENCE [LARGE SCALE GENOMIC DNA]</scope>
</reference>
<evidence type="ECO:0000313" key="1">
    <source>
        <dbReference type="EMBL" id="GBO41218.1"/>
    </source>
</evidence>
<accession>A0A4Y2WWL4</accession>
<evidence type="ECO:0000313" key="2">
    <source>
        <dbReference type="Proteomes" id="UP000499080"/>
    </source>
</evidence>
<name>A0A4Y2WWL4_ARAVE</name>
<dbReference type="AlphaFoldDB" id="A0A4Y2WWL4"/>
<organism evidence="1 2">
    <name type="scientific">Araneus ventricosus</name>
    <name type="common">Orbweaver spider</name>
    <name type="synonym">Epeira ventricosa</name>
    <dbReference type="NCBI Taxonomy" id="182803"/>
    <lineage>
        <taxon>Eukaryota</taxon>
        <taxon>Metazoa</taxon>
        <taxon>Ecdysozoa</taxon>
        <taxon>Arthropoda</taxon>
        <taxon>Chelicerata</taxon>
        <taxon>Arachnida</taxon>
        <taxon>Araneae</taxon>
        <taxon>Araneomorphae</taxon>
        <taxon>Entelegynae</taxon>
        <taxon>Araneoidea</taxon>
        <taxon>Araneidae</taxon>
        <taxon>Araneus</taxon>
    </lineage>
</organism>
<proteinExistence type="predicted"/>
<dbReference type="Proteomes" id="UP000499080">
    <property type="component" value="Unassembled WGS sequence"/>
</dbReference>